<dbReference type="GO" id="GO:0052621">
    <property type="term" value="F:diguanylate cyclase activity"/>
    <property type="evidence" value="ECO:0007669"/>
    <property type="project" value="UniProtKB-EC"/>
</dbReference>
<feature type="transmembrane region" description="Helical" evidence="9">
    <location>
        <begin position="59"/>
        <end position="78"/>
    </location>
</feature>
<dbReference type="GO" id="GO:0043709">
    <property type="term" value="P:cell adhesion involved in single-species biofilm formation"/>
    <property type="evidence" value="ECO:0007669"/>
    <property type="project" value="TreeGrafter"/>
</dbReference>
<comment type="catalytic activity">
    <reaction evidence="8">
        <text>2 GTP = 3',3'-c-di-GMP + 2 diphosphate</text>
        <dbReference type="Rhea" id="RHEA:24898"/>
        <dbReference type="ChEBI" id="CHEBI:33019"/>
        <dbReference type="ChEBI" id="CHEBI:37565"/>
        <dbReference type="ChEBI" id="CHEBI:58805"/>
        <dbReference type="EC" id="2.7.7.65"/>
    </reaction>
</comment>
<dbReference type="PANTHER" id="PTHR45138">
    <property type="entry name" value="REGULATORY COMPONENTS OF SENSORY TRANSDUCTION SYSTEM"/>
    <property type="match status" value="1"/>
</dbReference>
<evidence type="ECO:0000259" key="10">
    <source>
        <dbReference type="PROSITE" id="PS50887"/>
    </source>
</evidence>
<feature type="transmembrane region" description="Helical" evidence="9">
    <location>
        <begin position="139"/>
        <end position="157"/>
    </location>
</feature>
<feature type="transmembrane region" description="Helical" evidence="9">
    <location>
        <begin position="228"/>
        <end position="248"/>
    </location>
</feature>
<evidence type="ECO:0000256" key="6">
    <source>
        <dbReference type="ARBA" id="ARBA00022989"/>
    </source>
</evidence>
<proteinExistence type="predicted"/>
<evidence type="ECO:0000256" key="2">
    <source>
        <dbReference type="ARBA" id="ARBA00004651"/>
    </source>
</evidence>
<dbReference type="GO" id="GO:1902201">
    <property type="term" value="P:negative regulation of bacterial-type flagellum-dependent cell motility"/>
    <property type="evidence" value="ECO:0007669"/>
    <property type="project" value="TreeGrafter"/>
</dbReference>
<dbReference type="NCBIfam" id="TIGR00254">
    <property type="entry name" value="GGDEF"/>
    <property type="match status" value="1"/>
</dbReference>
<feature type="transmembrane region" description="Helical" evidence="9">
    <location>
        <begin position="178"/>
        <end position="196"/>
    </location>
</feature>
<dbReference type="AlphaFoldDB" id="A0A6S6WRM0"/>
<dbReference type="EMBL" id="CADCXY010000002">
    <property type="protein sequence ID" value="CAB0150871.1"/>
    <property type="molecule type" value="Genomic_DNA"/>
</dbReference>
<evidence type="ECO:0000256" key="4">
    <source>
        <dbReference type="ARBA" id="ARBA00022475"/>
    </source>
</evidence>
<sequence>MDYQPFVSLWYPPAALSLAAFILVGGRAFLPIVMAATLAGLWMYLELDTHTAFHQQTRHSLLLAFAHTISYGLGGLYFRKTIHKWDIQQLPQRILYFLIITLFTTFLAASSGIIAFIIIGEMSWAQAEASWLNWWVGDLAGAMVLTPFFILLLSRLWNSDISWLKPKRRRQNDETKRLWSSKMLLNVAIVMVVILADHYFNHASIAYFIFFISIPQMWIVYTERMEYTVISLALMSTMIAAWFGFYGVSEHALTYQFAMCVIAANAYFGLAVPSLLSQNKKLHHQTQIDTLTHIASRNHFFEVANNEIKQLKEQNKPLSLALFDLDEFKSINDTYGHLIGDQALIMAAQSISTHIRDRDLIARFGGDEFLLLLPGQTKERAHLTADRLRQKLPAIPTPEGHIPIRASFGVVEINVNESLTQALQRADQALLNAKRKGRDQVVSS</sequence>
<dbReference type="InterPro" id="IPR050469">
    <property type="entry name" value="Diguanylate_Cyclase"/>
</dbReference>
<dbReference type="InterPro" id="IPR007895">
    <property type="entry name" value="MASE1"/>
</dbReference>
<feature type="transmembrane region" description="Helical" evidence="9">
    <location>
        <begin position="254"/>
        <end position="276"/>
    </location>
</feature>
<dbReference type="EC" id="2.7.7.65" evidence="3"/>
<evidence type="ECO:0000256" key="8">
    <source>
        <dbReference type="ARBA" id="ARBA00034247"/>
    </source>
</evidence>
<organism evidence="11 12">
    <name type="scientific">Pseudidiomarina piscicola</name>
    <dbReference type="NCBI Taxonomy" id="2614830"/>
    <lineage>
        <taxon>Bacteria</taxon>
        <taxon>Pseudomonadati</taxon>
        <taxon>Pseudomonadota</taxon>
        <taxon>Gammaproteobacteria</taxon>
        <taxon>Alteromonadales</taxon>
        <taxon>Idiomarinaceae</taxon>
        <taxon>Pseudidiomarina</taxon>
    </lineage>
</organism>
<dbReference type="FunFam" id="3.30.70.270:FF:000001">
    <property type="entry name" value="Diguanylate cyclase domain protein"/>
    <property type="match status" value="1"/>
</dbReference>
<name>A0A6S6WRM0_9GAMM</name>
<keyword evidence="11" id="KW-0808">Transferase</keyword>
<keyword evidence="7 9" id="KW-0472">Membrane</keyword>
<reference evidence="11 12" key="1">
    <citation type="submission" date="2020-02" db="EMBL/GenBank/DDBJ databases">
        <authorList>
            <person name="Rodrigo-Torres L."/>
            <person name="Arahal R. D."/>
            <person name="Lucena T."/>
        </authorList>
    </citation>
    <scope>NUCLEOTIDE SEQUENCE [LARGE SCALE GENOMIC DNA]</scope>
    <source>
        <strain evidence="11 12">CECT 9734</strain>
    </source>
</reference>
<comment type="subcellular location">
    <subcellularLocation>
        <location evidence="2">Cell membrane</location>
        <topology evidence="2">Multi-pass membrane protein</topology>
    </subcellularLocation>
</comment>
<comment type="cofactor">
    <cofactor evidence="1">
        <name>Mg(2+)</name>
        <dbReference type="ChEBI" id="CHEBI:18420"/>
    </cofactor>
</comment>
<dbReference type="InterPro" id="IPR043128">
    <property type="entry name" value="Rev_trsase/Diguanyl_cyclase"/>
</dbReference>
<dbReference type="Pfam" id="PF05231">
    <property type="entry name" value="MASE1"/>
    <property type="match status" value="1"/>
</dbReference>
<evidence type="ECO:0000256" key="3">
    <source>
        <dbReference type="ARBA" id="ARBA00012528"/>
    </source>
</evidence>
<dbReference type="PANTHER" id="PTHR45138:SF9">
    <property type="entry name" value="DIGUANYLATE CYCLASE DGCM-RELATED"/>
    <property type="match status" value="1"/>
</dbReference>
<evidence type="ECO:0000313" key="11">
    <source>
        <dbReference type="EMBL" id="CAB0150871.1"/>
    </source>
</evidence>
<keyword evidence="4" id="KW-1003">Cell membrane</keyword>
<evidence type="ECO:0000256" key="9">
    <source>
        <dbReference type="SAM" id="Phobius"/>
    </source>
</evidence>
<evidence type="ECO:0000313" key="12">
    <source>
        <dbReference type="Proteomes" id="UP000481517"/>
    </source>
</evidence>
<dbReference type="GO" id="GO:0005886">
    <property type="term" value="C:plasma membrane"/>
    <property type="evidence" value="ECO:0007669"/>
    <property type="project" value="UniProtKB-SubCell"/>
</dbReference>
<protein>
    <recommendedName>
        <fullName evidence="3">diguanylate cyclase</fullName>
        <ecNumber evidence="3">2.7.7.65</ecNumber>
    </recommendedName>
</protein>
<evidence type="ECO:0000256" key="5">
    <source>
        <dbReference type="ARBA" id="ARBA00022692"/>
    </source>
</evidence>
<dbReference type="Pfam" id="PF00990">
    <property type="entry name" value="GGDEF"/>
    <property type="match status" value="1"/>
</dbReference>
<dbReference type="InterPro" id="IPR029787">
    <property type="entry name" value="Nucleotide_cyclase"/>
</dbReference>
<feature type="domain" description="GGDEF" evidence="10">
    <location>
        <begin position="316"/>
        <end position="444"/>
    </location>
</feature>
<accession>A0A6S6WRM0</accession>
<keyword evidence="12" id="KW-1185">Reference proteome</keyword>
<evidence type="ECO:0000256" key="7">
    <source>
        <dbReference type="ARBA" id="ARBA00023136"/>
    </source>
</evidence>
<dbReference type="Proteomes" id="UP000481517">
    <property type="component" value="Unassembled WGS sequence"/>
</dbReference>
<dbReference type="PROSITE" id="PS50887">
    <property type="entry name" value="GGDEF"/>
    <property type="match status" value="1"/>
</dbReference>
<gene>
    <name evidence="11" type="primary">adrA_2</name>
    <name evidence="11" type="ORF">PSI9734_01310</name>
</gene>
<dbReference type="CDD" id="cd01949">
    <property type="entry name" value="GGDEF"/>
    <property type="match status" value="1"/>
</dbReference>
<feature type="transmembrane region" description="Helical" evidence="9">
    <location>
        <begin position="94"/>
        <end position="119"/>
    </location>
</feature>
<evidence type="ECO:0000256" key="1">
    <source>
        <dbReference type="ARBA" id="ARBA00001946"/>
    </source>
</evidence>
<keyword evidence="11" id="KW-0548">Nucleotidyltransferase</keyword>
<dbReference type="SUPFAM" id="SSF55073">
    <property type="entry name" value="Nucleotide cyclase"/>
    <property type="match status" value="1"/>
</dbReference>
<dbReference type="InterPro" id="IPR000160">
    <property type="entry name" value="GGDEF_dom"/>
</dbReference>
<feature type="transmembrane region" description="Helical" evidence="9">
    <location>
        <begin position="202"/>
        <end position="221"/>
    </location>
</feature>
<keyword evidence="5 9" id="KW-0812">Transmembrane</keyword>
<dbReference type="SMART" id="SM00267">
    <property type="entry name" value="GGDEF"/>
    <property type="match status" value="1"/>
</dbReference>
<dbReference type="Gene3D" id="3.30.70.270">
    <property type="match status" value="1"/>
</dbReference>
<keyword evidence="6 9" id="KW-1133">Transmembrane helix</keyword>